<proteinExistence type="predicted"/>
<dbReference type="InterPro" id="IPR036179">
    <property type="entry name" value="Ig-like_dom_sf"/>
</dbReference>
<gene>
    <name evidence="1" type="ORF">MCOR_27008</name>
</gene>
<organism evidence="1 2">
    <name type="scientific">Mytilus coruscus</name>
    <name type="common">Sea mussel</name>
    <dbReference type="NCBI Taxonomy" id="42192"/>
    <lineage>
        <taxon>Eukaryota</taxon>
        <taxon>Metazoa</taxon>
        <taxon>Spiralia</taxon>
        <taxon>Lophotrochozoa</taxon>
        <taxon>Mollusca</taxon>
        <taxon>Bivalvia</taxon>
        <taxon>Autobranchia</taxon>
        <taxon>Pteriomorphia</taxon>
        <taxon>Mytilida</taxon>
        <taxon>Mytiloidea</taxon>
        <taxon>Mytilidae</taxon>
        <taxon>Mytilinae</taxon>
        <taxon>Mytilus</taxon>
    </lineage>
</organism>
<keyword evidence="2" id="KW-1185">Reference proteome</keyword>
<evidence type="ECO:0008006" key="3">
    <source>
        <dbReference type="Google" id="ProtNLM"/>
    </source>
</evidence>
<evidence type="ECO:0000313" key="2">
    <source>
        <dbReference type="Proteomes" id="UP000507470"/>
    </source>
</evidence>
<name>A0A6J8C8R9_MYTCO</name>
<sequence>MKYLQQFVCNNSKEVQLSCTITSNALSFGFDSWTHTYNGVFIRHLKGINVGNTSVVLINTCQFYDCGQYKCRAWKRDESGLKWIEKAGELKVSGPPFIVETQAISTPDLSFAAKFVSLPIAYYLEWYISEEVLNNSSKYNRTFTRDTFTVYIHGVPVTVAGYKATLTIDSKEEMETDEQVYFAAPFEENEPNVYNEIVADSDEIMSNHHHQYFDIEISHEDTQSNSYDESSNNC</sequence>
<evidence type="ECO:0000313" key="1">
    <source>
        <dbReference type="EMBL" id="CAC5392042.1"/>
    </source>
</evidence>
<protein>
    <recommendedName>
        <fullName evidence="3">Ig-like domain-containing protein</fullName>
    </recommendedName>
</protein>
<accession>A0A6J8C8R9</accession>
<dbReference type="AlphaFoldDB" id="A0A6J8C8R9"/>
<dbReference type="Proteomes" id="UP000507470">
    <property type="component" value="Unassembled WGS sequence"/>
</dbReference>
<dbReference type="SUPFAM" id="SSF48726">
    <property type="entry name" value="Immunoglobulin"/>
    <property type="match status" value="1"/>
</dbReference>
<reference evidence="1 2" key="1">
    <citation type="submission" date="2020-06" db="EMBL/GenBank/DDBJ databases">
        <authorList>
            <person name="Li R."/>
            <person name="Bekaert M."/>
        </authorList>
    </citation>
    <scope>NUCLEOTIDE SEQUENCE [LARGE SCALE GENOMIC DNA]</scope>
    <source>
        <strain evidence="2">wild</strain>
    </source>
</reference>
<dbReference type="EMBL" id="CACVKT020004897">
    <property type="protein sequence ID" value="CAC5392042.1"/>
    <property type="molecule type" value="Genomic_DNA"/>
</dbReference>